<feature type="coiled-coil region" evidence="1">
    <location>
        <begin position="571"/>
        <end position="598"/>
    </location>
</feature>
<gene>
    <name evidence="3" type="primary">106067545</name>
</gene>
<feature type="coiled-coil region" evidence="1">
    <location>
        <begin position="444"/>
        <end position="516"/>
    </location>
</feature>
<evidence type="ECO:0000256" key="2">
    <source>
        <dbReference type="SAM" id="MobiDB-lite"/>
    </source>
</evidence>
<reference evidence="3" key="1">
    <citation type="submission" date="2020-05" db="UniProtKB">
        <authorList>
            <consortium name="EnsemblMetazoa"/>
        </authorList>
    </citation>
    <scope>IDENTIFICATION</scope>
    <source>
        <strain evidence="3">BB02</strain>
    </source>
</reference>
<dbReference type="EnsemblMetazoa" id="BGLB021159-RA">
    <property type="protein sequence ID" value="BGLB021159-PA"/>
    <property type="gene ID" value="BGLB021159"/>
</dbReference>
<dbReference type="PANTHER" id="PTHR35838">
    <property type="entry name" value="CHROMOSOME 21, WHOLE GENOME SHOTGUN SEQUENCE"/>
    <property type="match status" value="1"/>
</dbReference>
<evidence type="ECO:0000256" key="1">
    <source>
        <dbReference type="SAM" id="Coils"/>
    </source>
</evidence>
<dbReference type="KEGG" id="bgt:106067545"/>
<dbReference type="VEuPathDB" id="VectorBase:BGLAX_044897"/>
<proteinExistence type="predicted"/>
<sequence>MQTRRKKYSVINRPGGALTPYGPHPAEESPFGNLPVPVISGRRSVVASGPSTARDGPSIADGANSGAVSLLVPQQPGTSTMQLEPRLQKNSVFSMYQDPQIAGDKIEMRLMVLDESERSQLMHKLVSLFQQKVHLCFDDYKPDLTLTYLKIITSLSALKPKLKARHLSSETKPLVDPFAELDVEEALQRELPRFTISRLRGTVQQLLRHASLRQDGSLYFAGSSEASMASKSVEYFSWFFEFMDYLNELFVNFEEKIFTPLCKYFLDSEWHGGNKRSNTMSSAFSKLSQFSGSDNQGVVEGEHENDEEDDSLAQMRRQRAQAKAALLQLSKEYREIKSLYDTSEIDKVAHRLHCVKDQLDLLLQEEDEVDPDLYSEESKRMVEHLEMDFTTENLMRLVPDILVKLRKAGWLARKWLELDDRRTKDVTAKMAKLADIEDRLMKRLDMLKSDISMGERKLEKETNELNQLMEKENRSEMLKFKTYNLDAHIEKLQKKIQNLNKEREQFASQLSEIVKTKNLQEFHKLKYRFEANKLERFVTERKLATASYQKQILSDDINLELYVRPSVIHRSNRLQDDCEKLEKQLREQREELVSIKHALIPVQEDKAMIMNKLNRQRLAHPAWDNASQNRSGTTALQPGHALYIRSLPNGRISPGYHQTLLRRLSVGDNRLVSPPAW</sequence>
<protein>
    <submittedName>
        <fullName evidence="3">Uncharacterized protein</fullName>
    </submittedName>
</protein>
<dbReference type="PANTHER" id="PTHR35838:SF1">
    <property type="entry name" value="TRICHOHYALIN-LIKE"/>
    <property type="match status" value="1"/>
</dbReference>
<dbReference type="VEuPathDB" id="VectorBase:BGLB021159"/>
<feature type="region of interest" description="Disordered" evidence="2">
    <location>
        <begin position="288"/>
        <end position="315"/>
    </location>
</feature>
<keyword evidence="1" id="KW-0175">Coiled coil</keyword>
<name>A0A2C9KLQ9_BIOGL</name>
<feature type="region of interest" description="Disordered" evidence="2">
    <location>
        <begin position="1"/>
        <end position="29"/>
    </location>
</feature>
<dbReference type="AlphaFoldDB" id="A0A2C9KLQ9"/>
<accession>A0A2C9KLQ9</accession>
<evidence type="ECO:0000313" key="4">
    <source>
        <dbReference type="Proteomes" id="UP000076420"/>
    </source>
</evidence>
<organism evidence="3 4">
    <name type="scientific">Biomphalaria glabrata</name>
    <name type="common">Bloodfluke planorb</name>
    <name type="synonym">Freshwater snail</name>
    <dbReference type="NCBI Taxonomy" id="6526"/>
    <lineage>
        <taxon>Eukaryota</taxon>
        <taxon>Metazoa</taxon>
        <taxon>Spiralia</taxon>
        <taxon>Lophotrochozoa</taxon>
        <taxon>Mollusca</taxon>
        <taxon>Gastropoda</taxon>
        <taxon>Heterobranchia</taxon>
        <taxon>Euthyneura</taxon>
        <taxon>Panpulmonata</taxon>
        <taxon>Hygrophila</taxon>
        <taxon>Lymnaeoidea</taxon>
        <taxon>Planorbidae</taxon>
        <taxon>Biomphalaria</taxon>
    </lineage>
</organism>
<evidence type="ECO:0000313" key="3">
    <source>
        <dbReference type="EnsemblMetazoa" id="BGLB021159-PA"/>
    </source>
</evidence>
<dbReference type="Proteomes" id="UP000076420">
    <property type="component" value="Unassembled WGS sequence"/>
</dbReference>
<dbReference type="OrthoDB" id="6121302at2759"/>